<evidence type="ECO:0008006" key="6">
    <source>
        <dbReference type="Google" id="ProtNLM"/>
    </source>
</evidence>
<name>A0A6A1WRJ9_9ROSI</name>
<keyword evidence="5" id="KW-1185">Reference proteome</keyword>
<evidence type="ECO:0000313" key="4">
    <source>
        <dbReference type="EMBL" id="KAB1226407.1"/>
    </source>
</evidence>
<dbReference type="GO" id="GO:0016788">
    <property type="term" value="F:hydrolase activity, acting on ester bonds"/>
    <property type="evidence" value="ECO:0007669"/>
    <property type="project" value="InterPro"/>
</dbReference>
<dbReference type="InterPro" id="IPR051058">
    <property type="entry name" value="GDSL_Est/Lipase"/>
</dbReference>
<dbReference type="EMBL" id="RXIC02000019">
    <property type="protein sequence ID" value="KAB1226407.1"/>
    <property type="molecule type" value="Genomic_DNA"/>
</dbReference>
<accession>A0A6A1WRJ9</accession>
<proteinExistence type="inferred from homology"/>
<comment type="similarity">
    <text evidence="1">Belongs to the 'GDSL' lipolytic enzyme family.</text>
</comment>
<evidence type="ECO:0000256" key="1">
    <source>
        <dbReference type="ARBA" id="ARBA00008668"/>
    </source>
</evidence>
<comment type="caution">
    <text evidence="4">The sequence shown here is derived from an EMBL/GenBank/DDBJ whole genome shotgun (WGS) entry which is preliminary data.</text>
</comment>
<organism evidence="4 5">
    <name type="scientific">Morella rubra</name>
    <name type="common">Chinese bayberry</name>
    <dbReference type="NCBI Taxonomy" id="262757"/>
    <lineage>
        <taxon>Eukaryota</taxon>
        <taxon>Viridiplantae</taxon>
        <taxon>Streptophyta</taxon>
        <taxon>Embryophyta</taxon>
        <taxon>Tracheophyta</taxon>
        <taxon>Spermatophyta</taxon>
        <taxon>Magnoliopsida</taxon>
        <taxon>eudicotyledons</taxon>
        <taxon>Gunneridae</taxon>
        <taxon>Pentapetalae</taxon>
        <taxon>rosids</taxon>
        <taxon>fabids</taxon>
        <taxon>Fagales</taxon>
        <taxon>Myricaceae</taxon>
        <taxon>Morella</taxon>
    </lineage>
</organism>
<evidence type="ECO:0000313" key="5">
    <source>
        <dbReference type="Proteomes" id="UP000516437"/>
    </source>
</evidence>
<dbReference type="PANTHER" id="PTHR45648:SF7">
    <property type="entry name" value="OS12G0126100 PROTEIN"/>
    <property type="match status" value="1"/>
</dbReference>
<dbReference type="Gene3D" id="3.40.50.1110">
    <property type="entry name" value="SGNH hydrolase"/>
    <property type="match status" value="1"/>
</dbReference>
<evidence type="ECO:0000256" key="3">
    <source>
        <dbReference type="ARBA" id="ARBA00022963"/>
    </source>
</evidence>
<evidence type="ECO:0000256" key="2">
    <source>
        <dbReference type="ARBA" id="ARBA00022801"/>
    </source>
</evidence>
<dbReference type="GO" id="GO:0016042">
    <property type="term" value="P:lipid catabolic process"/>
    <property type="evidence" value="ECO:0007669"/>
    <property type="project" value="UniProtKB-KW"/>
</dbReference>
<protein>
    <recommendedName>
        <fullName evidence="6">GDSL esterase/lipase 7</fullName>
    </recommendedName>
</protein>
<gene>
    <name evidence="4" type="ORF">CJ030_MR1G002891</name>
</gene>
<dbReference type="InterPro" id="IPR036514">
    <property type="entry name" value="SGNH_hydro_sf"/>
</dbReference>
<dbReference type="AlphaFoldDB" id="A0A6A1WRJ9"/>
<keyword evidence="2" id="KW-0378">Hydrolase</keyword>
<dbReference type="OrthoDB" id="1600564at2759"/>
<dbReference type="Pfam" id="PF00657">
    <property type="entry name" value="Lipase_GDSL"/>
    <property type="match status" value="1"/>
</dbReference>
<keyword evidence="3" id="KW-0443">Lipid metabolism</keyword>
<dbReference type="InterPro" id="IPR001087">
    <property type="entry name" value="GDSL"/>
</dbReference>
<keyword evidence="3" id="KW-0442">Lipid degradation</keyword>
<dbReference type="Proteomes" id="UP000516437">
    <property type="component" value="Chromosome 1"/>
</dbReference>
<sequence>MRRSKEKQQSFNAKKLETTVAPKGLALVPLLVLLMRFVTIANGELPEAPLRRNASDRTALYVLGDSSVDCGDNTLFYPLLHRNLSLYPCNGSDTTLLPHLLAKKMGMANIPPFYSQNGSIEELLLGLNFGSAEATIMKPSSQSHQSLNQQLRQVFETVQLLQLELGENSADHLIGSSVVYLSFGKDDYIDLFLRNSSGVRLKFSSQEFALILVNQMMHVIRNLYNANFRKIICMGTLPLGCAPRTVWERYNNTTPGEDGGRGCVGDINKMVLEYNTMLEEGIVELNSKLPGAQIVFCDVYRGIMKILTKPGQYGFKDLRSACCGAGLYGAMIGCLSPETACNESSTHIWWDLYNPTQAVNSLLADSAWSGRPFSGMCRPISIQELLTK</sequence>
<reference evidence="4 5" key="1">
    <citation type="journal article" date="2019" name="Plant Biotechnol. J.">
        <title>The red bayberry genome and genetic basis of sex determination.</title>
        <authorList>
            <person name="Jia H.M."/>
            <person name="Jia H.J."/>
            <person name="Cai Q.L."/>
            <person name="Wang Y."/>
            <person name="Zhao H.B."/>
            <person name="Yang W.F."/>
            <person name="Wang G.Y."/>
            <person name="Li Y.H."/>
            <person name="Zhan D.L."/>
            <person name="Shen Y.T."/>
            <person name="Niu Q.F."/>
            <person name="Chang L."/>
            <person name="Qiu J."/>
            <person name="Zhao L."/>
            <person name="Xie H.B."/>
            <person name="Fu W.Y."/>
            <person name="Jin J."/>
            <person name="Li X.W."/>
            <person name="Jiao Y."/>
            <person name="Zhou C.C."/>
            <person name="Tu T."/>
            <person name="Chai C.Y."/>
            <person name="Gao J.L."/>
            <person name="Fan L.J."/>
            <person name="van de Weg E."/>
            <person name="Wang J.Y."/>
            <person name="Gao Z.S."/>
        </authorList>
    </citation>
    <scope>NUCLEOTIDE SEQUENCE [LARGE SCALE GENOMIC DNA]</scope>
    <source>
        <tissue evidence="4">Leaves</tissue>
    </source>
</reference>
<dbReference type="PANTHER" id="PTHR45648">
    <property type="entry name" value="GDSL LIPASE/ACYLHYDROLASE FAMILY PROTEIN (AFU_ORTHOLOGUE AFUA_4G14700)"/>
    <property type="match status" value="1"/>
</dbReference>